<evidence type="ECO:0000256" key="2">
    <source>
        <dbReference type="ARBA" id="ARBA00004123"/>
    </source>
</evidence>
<dbReference type="OMA" id="HRIEDNM"/>
<keyword evidence="10" id="KW-0862">Zinc</keyword>
<evidence type="ECO:0000256" key="14">
    <source>
        <dbReference type="ARBA" id="ARBA00049360"/>
    </source>
</evidence>
<keyword evidence="12" id="KW-0234">DNA repair</keyword>
<reference evidence="17 18" key="1">
    <citation type="journal article" date="2015" name="Genome Biol. Evol.">
        <title>Phylogenomic analyses indicate that early fungi evolved digesting cell walls of algal ancestors of land plants.</title>
        <authorList>
            <person name="Chang Y."/>
            <person name="Wang S."/>
            <person name="Sekimoto S."/>
            <person name="Aerts A.L."/>
            <person name="Choi C."/>
            <person name="Clum A."/>
            <person name="LaButti K.M."/>
            <person name="Lindquist E.A."/>
            <person name="Yee Ngan C."/>
            <person name="Ohm R.A."/>
            <person name="Salamov A.A."/>
            <person name="Grigoriev I.V."/>
            <person name="Spatafora J.W."/>
            <person name="Berbee M.L."/>
        </authorList>
    </citation>
    <scope>NUCLEOTIDE SEQUENCE [LARGE SCALE GENOMIC DNA]</scope>
    <source>
        <strain evidence="17 18">JEL478</strain>
    </source>
</reference>
<evidence type="ECO:0000256" key="10">
    <source>
        <dbReference type="ARBA" id="ARBA00022833"/>
    </source>
</evidence>
<evidence type="ECO:0000259" key="16">
    <source>
        <dbReference type="SMART" id="SM00382"/>
    </source>
</evidence>
<dbReference type="GO" id="GO:0007004">
    <property type="term" value="P:telomere maintenance via telomerase"/>
    <property type="evidence" value="ECO:0007669"/>
    <property type="project" value="TreeGrafter"/>
</dbReference>
<dbReference type="GO" id="GO:0043047">
    <property type="term" value="F:single-stranded telomeric DNA binding"/>
    <property type="evidence" value="ECO:0007669"/>
    <property type="project" value="TreeGrafter"/>
</dbReference>
<gene>
    <name evidence="17" type="ORF">M427DRAFT_95331</name>
</gene>
<dbReference type="GO" id="GO:0070192">
    <property type="term" value="P:chromosome organization involved in meiotic cell cycle"/>
    <property type="evidence" value="ECO:0007669"/>
    <property type="project" value="TreeGrafter"/>
</dbReference>
<evidence type="ECO:0000256" key="3">
    <source>
        <dbReference type="ARBA" id="ARBA00004286"/>
    </source>
</evidence>
<dbReference type="PANTHER" id="PTHR18867">
    <property type="entry name" value="RAD50"/>
    <property type="match status" value="1"/>
</dbReference>
<evidence type="ECO:0000256" key="7">
    <source>
        <dbReference type="ARBA" id="ARBA00022723"/>
    </source>
</evidence>
<dbReference type="OrthoDB" id="18797at2759"/>
<dbReference type="AlphaFoldDB" id="A0A139AR39"/>
<dbReference type="PANTHER" id="PTHR18867:SF12">
    <property type="entry name" value="DNA REPAIR PROTEIN RAD50"/>
    <property type="match status" value="1"/>
</dbReference>
<dbReference type="GO" id="GO:0016887">
    <property type="term" value="F:ATP hydrolysis activity"/>
    <property type="evidence" value="ECO:0007669"/>
    <property type="project" value="InterPro"/>
</dbReference>
<comment type="similarity">
    <text evidence="4">Belongs to the SMC family. RAD50 subfamily.</text>
</comment>
<dbReference type="GO" id="GO:0030870">
    <property type="term" value="C:Mre11 complex"/>
    <property type="evidence" value="ECO:0007669"/>
    <property type="project" value="TreeGrafter"/>
</dbReference>
<evidence type="ECO:0000256" key="8">
    <source>
        <dbReference type="ARBA" id="ARBA00022763"/>
    </source>
</evidence>
<keyword evidence="13" id="KW-0539">Nucleus</keyword>
<keyword evidence="8" id="KW-0227">DNA damage</keyword>
<dbReference type="Pfam" id="PF13558">
    <property type="entry name" value="SbcC_Walker_B"/>
    <property type="match status" value="1"/>
</dbReference>
<feature type="coiled-coil region" evidence="15">
    <location>
        <begin position="393"/>
        <end position="452"/>
    </location>
</feature>
<dbReference type="GO" id="GO:0000722">
    <property type="term" value="P:telomere maintenance via recombination"/>
    <property type="evidence" value="ECO:0007669"/>
    <property type="project" value="TreeGrafter"/>
</dbReference>
<evidence type="ECO:0000313" key="18">
    <source>
        <dbReference type="Proteomes" id="UP000070544"/>
    </source>
</evidence>
<protein>
    <recommendedName>
        <fullName evidence="5">DNA repair protein RAD50</fullName>
    </recommendedName>
</protein>
<dbReference type="STRING" id="1344416.A0A139AR39"/>
<comment type="cofactor">
    <cofactor evidence="1">
        <name>Zn(2+)</name>
        <dbReference type="ChEBI" id="CHEBI:29105"/>
    </cofactor>
</comment>
<evidence type="ECO:0000256" key="15">
    <source>
        <dbReference type="SAM" id="Coils"/>
    </source>
</evidence>
<name>A0A139AR39_GONPJ</name>
<accession>A0A139AR39</accession>
<dbReference type="SMART" id="SM00382">
    <property type="entry name" value="AAA"/>
    <property type="match status" value="1"/>
</dbReference>
<proteinExistence type="inferred from homology"/>
<evidence type="ECO:0000256" key="13">
    <source>
        <dbReference type="ARBA" id="ARBA00023242"/>
    </source>
</evidence>
<keyword evidence="6" id="KW-0158">Chromosome</keyword>
<evidence type="ECO:0000256" key="4">
    <source>
        <dbReference type="ARBA" id="ARBA00009439"/>
    </source>
</evidence>
<evidence type="ECO:0000256" key="5">
    <source>
        <dbReference type="ARBA" id="ARBA00017893"/>
    </source>
</evidence>
<dbReference type="Gene3D" id="3.40.50.300">
    <property type="entry name" value="P-loop containing nucleotide triphosphate hydrolases"/>
    <property type="match status" value="2"/>
</dbReference>
<dbReference type="SUPFAM" id="SSF52540">
    <property type="entry name" value="P-loop containing nucleoside triphosphate hydrolases"/>
    <property type="match status" value="1"/>
</dbReference>
<evidence type="ECO:0000256" key="11">
    <source>
        <dbReference type="ARBA" id="ARBA00023054"/>
    </source>
</evidence>
<comment type="catalytic activity">
    <reaction evidence="14">
        <text>ATP + H2O = ADP + phosphate + H(+)</text>
        <dbReference type="Rhea" id="RHEA:13065"/>
        <dbReference type="ChEBI" id="CHEBI:15377"/>
        <dbReference type="ChEBI" id="CHEBI:15378"/>
        <dbReference type="ChEBI" id="CHEBI:30616"/>
        <dbReference type="ChEBI" id="CHEBI:43474"/>
        <dbReference type="ChEBI" id="CHEBI:456216"/>
    </reaction>
</comment>
<evidence type="ECO:0000256" key="9">
    <source>
        <dbReference type="ARBA" id="ARBA00022801"/>
    </source>
</evidence>
<sequence length="631" mass="72985">SAIEKLLIRGVRSFSPEDQPSVVHFFTPLTLICGHNGSGKTTIIECLKYATTGDMPPNSKGGAFVHDPKVAGETEVKAQVKLQFRSAGGQELLCVRSMQLTQKKGSAAFKTLETLLQTFDKTTGEKVSLTTRCADMDAEIPTYLGINRAILYNVIFCHQEESSWPLSEPSLLKKKFDEIFEATRYTKVLDNIKGLLKVQKQAIALDKQELAFLKENKDKAARVQNNYTSTSDKIQSFNARLEELDMDIKAVGRDLMLIVDRLNECAEQERKLADLDSKRSNLEKQAQGIEERMEQRDIQSRSDRVQALRKKLHLLEEGKRDRENARREIASYRESNTKLEKELRVSLEKKKTDDQLALHRIEDNMQFRYLEREVKIISRQHAELTSEFRRLDQRSYNQQNDQLRKKQNKLMEERAGLLGETKQLEERRNQLNRELEKDYENVEEKYRMQLIKVKTEQMADADLQKYAKALDDAIMKYHSIKMEEINRNIQELWVNTYQGNDIDTIKIRSDSDSRGNRTYNYRVIMVKDDTELDMRGRCSAGQKVLASLIIRLALADSFGVNCGILALDEPTTNLDRANIESLAQSLVTIIQHRRQQANFQLVVITHDEEFLGHIGRSEFADWYYRVEKDER</sequence>
<organism evidence="17 18">
    <name type="scientific">Gonapodya prolifera (strain JEL478)</name>
    <name type="common">Monoblepharis prolifera</name>
    <dbReference type="NCBI Taxonomy" id="1344416"/>
    <lineage>
        <taxon>Eukaryota</taxon>
        <taxon>Fungi</taxon>
        <taxon>Fungi incertae sedis</taxon>
        <taxon>Chytridiomycota</taxon>
        <taxon>Chytridiomycota incertae sedis</taxon>
        <taxon>Monoblepharidomycetes</taxon>
        <taxon>Monoblepharidales</taxon>
        <taxon>Gonapodyaceae</taxon>
        <taxon>Gonapodya</taxon>
    </lineage>
</organism>
<dbReference type="GO" id="GO:0006302">
    <property type="term" value="P:double-strand break repair"/>
    <property type="evidence" value="ECO:0007669"/>
    <property type="project" value="InterPro"/>
</dbReference>
<dbReference type="InterPro" id="IPR003593">
    <property type="entry name" value="AAA+_ATPase"/>
</dbReference>
<comment type="subcellular location">
    <subcellularLocation>
        <location evidence="3">Chromosome</location>
    </subcellularLocation>
    <subcellularLocation>
        <location evidence="2">Nucleus</location>
    </subcellularLocation>
</comment>
<dbReference type="FunFam" id="3.40.50.300:FF:001195">
    <property type="entry name" value="DNA repair protein rad50"/>
    <property type="match status" value="1"/>
</dbReference>
<feature type="domain" description="AAA+ ATPase" evidence="16">
    <location>
        <begin position="26"/>
        <end position="627"/>
    </location>
</feature>
<dbReference type="EMBL" id="KQ965739">
    <property type="protein sequence ID" value="KXS19217.1"/>
    <property type="molecule type" value="Genomic_DNA"/>
</dbReference>
<feature type="non-terminal residue" evidence="17">
    <location>
        <position position="1"/>
    </location>
</feature>
<keyword evidence="7" id="KW-0479">Metal-binding</keyword>
<dbReference type="GO" id="GO:0000794">
    <property type="term" value="C:condensed nuclear chromosome"/>
    <property type="evidence" value="ECO:0007669"/>
    <property type="project" value="TreeGrafter"/>
</dbReference>
<evidence type="ECO:0000256" key="6">
    <source>
        <dbReference type="ARBA" id="ARBA00022454"/>
    </source>
</evidence>
<dbReference type="FunFam" id="3.40.50.300:FF:000947">
    <property type="entry name" value="DNA repair protein RAD50"/>
    <property type="match status" value="1"/>
</dbReference>
<evidence type="ECO:0000256" key="12">
    <source>
        <dbReference type="ARBA" id="ARBA00023204"/>
    </source>
</evidence>
<keyword evidence="11 15" id="KW-0175">Coiled coil</keyword>
<dbReference type="GO" id="GO:0051880">
    <property type="term" value="F:G-quadruplex DNA binding"/>
    <property type="evidence" value="ECO:0007669"/>
    <property type="project" value="TreeGrafter"/>
</dbReference>
<evidence type="ECO:0000313" key="17">
    <source>
        <dbReference type="EMBL" id="KXS19217.1"/>
    </source>
</evidence>
<dbReference type="Proteomes" id="UP000070544">
    <property type="component" value="Unassembled WGS sequence"/>
</dbReference>
<keyword evidence="18" id="KW-1185">Reference proteome</keyword>
<evidence type="ECO:0000256" key="1">
    <source>
        <dbReference type="ARBA" id="ARBA00001947"/>
    </source>
</evidence>
<keyword evidence="9" id="KW-0378">Hydrolase</keyword>
<dbReference type="GO" id="GO:0046872">
    <property type="term" value="F:metal ion binding"/>
    <property type="evidence" value="ECO:0007669"/>
    <property type="project" value="UniProtKB-KW"/>
</dbReference>
<dbReference type="InterPro" id="IPR027417">
    <property type="entry name" value="P-loop_NTPase"/>
</dbReference>
<dbReference type="Pfam" id="PF13476">
    <property type="entry name" value="AAA_23"/>
    <property type="match status" value="1"/>
</dbReference>
<dbReference type="GO" id="GO:0003691">
    <property type="term" value="F:double-stranded telomeric DNA binding"/>
    <property type="evidence" value="ECO:0007669"/>
    <property type="project" value="TreeGrafter"/>
</dbReference>
<feature type="coiled-coil region" evidence="15">
    <location>
        <begin position="265"/>
        <end position="349"/>
    </location>
</feature>
<dbReference type="InterPro" id="IPR038729">
    <property type="entry name" value="Rad50/SbcC_AAA"/>
</dbReference>